<gene>
    <name evidence="2" type="ORF">SDRG_09456</name>
</gene>
<dbReference type="GeneID" id="19950183"/>
<dbReference type="Proteomes" id="UP000030762">
    <property type="component" value="Unassembled WGS sequence"/>
</dbReference>
<dbReference type="EMBL" id="JH767161">
    <property type="protein sequence ID" value="EQC32926.1"/>
    <property type="molecule type" value="Genomic_DNA"/>
</dbReference>
<name>T0QDX1_SAPDV</name>
<dbReference type="AlphaFoldDB" id="T0QDX1"/>
<sequence>MPKKAEVLPAPTHLRRQFHARKNTTPLKTEAHSTAFATQPPSLASCSLPTAADATRQAAARTACSVEPPEAS</sequence>
<dbReference type="VEuPathDB" id="FungiDB:SDRG_09456"/>
<dbReference type="RefSeq" id="XP_008613612.1">
    <property type="nucleotide sequence ID" value="XM_008615390.1"/>
</dbReference>
<feature type="compositionally biased region" description="Basic residues" evidence="1">
    <location>
        <begin position="13"/>
        <end position="22"/>
    </location>
</feature>
<feature type="region of interest" description="Disordered" evidence="1">
    <location>
        <begin position="1"/>
        <end position="49"/>
    </location>
</feature>
<protein>
    <submittedName>
        <fullName evidence="2">Uncharacterized protein</fullName>
    </submittedName>
</protein>
<feature type="compositionally biased region" description="Polar residues" evidence="1">
    <location>
        <begin position="35"/>
        <end position="48"/>
    </location>
</feature>
<reference evidence="2 3" key="1">
    <citation type="submission" date="2012-04" db="EMBL/GenBank/DDBJ databases">
        <title>The Genome Sequence of Saprolegnia declina VS20.</title>
        <authorList>
            <consortium name="The Broad Institute Genome Sequencing Platform"/>
            <person name="Russ C."/>
            <person name="Nusbaum C."/>
            <person name="Tyler B."/>
            <person name="van West P."/>
            <person name="Dieguez-Uribeondo J."/>
            <person name="de Bruijn I."/>
            <person name="Tripathy S."/>
            <person name="Jiang R."/>
            <person name="Young S.K."/>
            <person name="Zeng Q."/>
            <person name="Gargeya S."/>
            <person name="Fitzgerald M."/>
            <person name="Haas B."/>
            <person name="Abouelleil A."/>
            <person name="Alvarado L."/>
            <person name="Arachchi H.M."/>
            <person name="Berlin A."/>
            <person name="Chapman S.B."/>
            <person name="Goldberg J."/>
            <person name="Griggs A."/>
            <person name="Gujja S."/>
            <person name="Hansen M."/>
            <person name="Howarth C."/>
            <person name="Imamovic A."/>
            <person name="Larimer J."/>
            <person name="McCowen C."/>
            <person name="Montmayeur A."/>
            <person name="Murphy C."/>
            <person name="Neiman D."/>
            <person name="Pearson M."/>
            <person name="Priest M."/>
            <person name="Roberts A."/>
            <person name="Saif S."/>
            <person name="Shea T."/>
            <person name="Sisk P."/>
            <person name="Sykes S."/>
            <person name="Wortman J."/>
            <person name="Nusbaum C."/>
            <person name="Birren B."/>
        </authorList>
    </citation>
    <scope>NUCLEOTIDE SEQUENCE [LARGE SCALE GENOMIC DNA]</scope>
    <source>
        <strain evidence="2 3">VS20</strain>
    </source>
</reference>
<evidence type="ECO:0000256" key="1">
    <source>
        <dbReference type="SAM" id="MobiDB-lite"/>
    </source>
</evidence>
<keyword evidence="3" id="KW-1185">Reference proteome</keyword>
<evidence type="ECO:0000313" key="2">
    <source>
        <dbReference type="EMBL" id="EQC32926.1"/>
    </source>
</evidence>
<dbReference type="InParanoid" id="T0QDX1"/>
<proteinExistence type="predicted"/>
<organism evidence="2 3">
    <name type="scientific">Saprolegnia diclina (strain VS20)</name>
    <dbReference type="NCBI Taxonomy" id="1156394"/>
    <lineage>
        <taxon>Eukaryota</taxon>
        <taxon>Sar</taxon>
        <taxon>Stramenopiles</taxon>
        <taxon>Oomycota</taxon>
        <taxon>Saprolegniomycetes</taxon>
        <taxon>Saprolegniales</taxon>
        <taxon>Saprolegniaceae</taxon>
        <taxon>Saprolegnia</taxon>
    </lineage>
</organism>
<accession>T0QDX1</accession>
<evidence type="ECO:0000313" key="3">
    <source>
        <dbReference type="Proteomes" id="UP000030762"/>
    </source>
</evidence>